<reference evidence="3 4" key="1">
    <citation type="submission" date="2023-03" db="EMBL/GenBank/DDBJ databases">
        <title>Host association and intracellularity evolved multiple times independently in the Rickettsiales.</title>
        <authorList>
            <person name="Castelli M."/>
            <person name="Nardi T."/>
            <person name="Gammuto L."/>
            <person name="Bellinzona G."/>
            <person name="Sabaneyeva E."/>
            <person name="Potekhin A."/>
            <person name="Serra V."/>
            <person name="Petroni G."/>
            <person name="Sassera D."/>
        </authorList>
    </citation>
    <scope>NUCLEOTIDE SEQUENCE [LARGE SCALE GENOMIC DNA]</scope>
    <source>
        <strain evidence="3 4">Sr 2-6</strain>
    </source>
</reference>
<evidence type="ECO:0000259" key="2">
    <source>
        <dbReference type="Pfam" id="PF00905"/>
    </source>
</evidence>
<dbReference type="InterPro" id="IPR012338">
    <property type="entry name" value="Beta-lactam/transpept-like"/>
</dbReference>
<organism evidence="3 4">
    <name type="scientific">Candidatus Megaera venefica</name>
    <dbReference type="NCBI Taxonomy" id="2055910"/>
    <lineage>
        <taxon>Bacteria</taxon>
        <taxon>Pseudomonadati</taxon>
        <taxon>Pseudomonadota</taxon>
        <taxon>Alphaproteobacteria</taxon>
        <taxon>Rickettsiales</taxon>
        <taxon>Rickettsiaceae</taxon>
        <taxon>Candidatus Megaera</taxon>
    </lineage>
</organism>
<name>A0ABU5NEZ9_9RICK</name>
<keyword evidence="1" id="KW-0732">Signal</keyword>
<dbReference type="RefSeq" id="WP_322777656.1">
    <property type="nucleotide sequence ID" value="NZ_JARJFB010000241.1"/>
</dbReference>
<sequence>MFRFSNIILVPFVIALFSLSTYASENCFIAEQNGKILKREGDCVTAYCPQSTFKVILSLIGFDSGILKDEEFPTWSIPSGVDPYTNVCKVNHNPRTWMRDTCLWYSNILTSKLGMEKFQDYINKFSYGNMDVSGGLTSSWISSSLKISPEEYIKFLTRLVEHKLPISNASYQKTKNIMYIQELPGGWKLYGKTGNGAKLDINGNKTDMQQGWFVGYIEKGDKKVIFASHIVDEKKQSTFASMRARNEALLKLWSIIDELEK</sequence>
<feature type="domain" description="Penicillin-binding protein transpeptidase" evidence="2">
    <location>
        <begin position="43"/>
        <end position="241"/>
    </location>
</feature>
<evidence type="ECO:0000313" key="3">
    <source>
        <dbReference type="EMBL" id="MEA0971735.1"/>
    </source>
</evidence>
<evidence type="ECO:0000313" key="4">
    <source>
        <dbReference type="Proteomes" id="UP001291687"/>
    </source>
</evidence>
<evidence type="ECO:0000256" key="1">
    <source>
        <dbReference type="SAM" id="SignalP"/>
    </source>
</evidence>
<protein>
    <submittedName>
        <fullName evidence="3">Class D beta-lactamase</fullName>
    </submittedName>
</protein>
<feature type="signal peptide" evidence="1">
    <location>
        <begin position="1"/>
        <end position="23"/>
    </location>
</feature>
<feature type="chain" id="PRO_5045805619" evidence="1">
    <location>
        <begin position="24"/>
        <end position="261"/>
    </location>
</feature>
<comment type="caution">
    <text evidence="3">The sequence shown here is derived from an EMBL/GenBank/DDBJ whole genome shotgun (WGS) entry which is preliminary data.</text>
</comment>
<keyword evidence="4" id="KW-1185">Reference proteome</keyword>
<dbReference type="SUPFAM" id="SSF56601">
    <property type="entry name" value="beta-lactamase/transpeptidase-like"/>
    <property type="match status" value="1"/>
</dbReference>
<dbReference type="Proteomes" id="UP001291687">
    <property type="component" value="Unassembled WGS sequence"/>
</dbReference>
<gene>
    <name evidence="3" type="ORF">Megvenef_01722</name>
</gene>
<dbReference type="Pfam" id="PF00905">
    <property type="entry name" value="Transpeptidase"/>
    <property type="match status" value="1"/>
</dbReference>
<dbReference type="EMBL" id="JARJFB010000241">
    <property type="protein sequence ID" value="MEA0971735.1"/>
    <property type="molecule type" value="Genomic_DNA"/>
</dbReference>
<dbReference type="Gene3D" id="3.40.710.10">
    <property type="entry name" value="DD-peptidase/beta-lactamase superfamily"/>
    <property type="match status" value="1"/>
</dbReference>
<dbReference type="InterPro" id="IPR001460">
    <property type="entry name" value="PCN-bd_Tpept"/>
</dbReference>
<proteinExistence type="predicted"/>
<accession>A0ABU5NEZ9</accession>